<evidence type="ECO:0000313" key="3">
    <source>
        <dbReference type="Proteomes" id="UP000031056"/>
    </source>
</evidence>
<feature type="transmembrane region" description="Helical" evidence="1">
    <location>
        <begin position="156"/>
        <end position="179"/>
    </location>
</feature>
<feature type="transmembrane region" description="Helical" evidence="1">
    <location>
        <begin position="94"/>
        <end position="116"/>
    </location>
</feature>
<feature type="transmembrane region" description="Helical" evidence="1">
    <location>
        <begin position="287"/>
        <end position="306"/>
    </location>
</feature>
<proteinExistence type="predicted"/>
<feature type="transmembrane region" description="Helical" evidence="1">
    <location>
        <begin position="128"/>
        <end position="149"/>
    </location>
</feature>
<dbReference type="Proteomes" id="UP000031056">
    <property type="component" value="Unassembled WGS sequence"/>
</dbReference>
<evidence type="ECO:0000256" key="1">
    <source>
        <dbReference type="SAM" id="Phobius"/>
    </source>
</evidence>
<reference evidence="2 3" key="1">
    <citation type="journal article" date="2014" name="MBio">
        <title>The Ordospora colligata genome; evolution of extreme reduction in microsporidia and host-to-parasite horizontal gene transfer.</title>
        <authorList>
            <person name="Pombert J.-F."/>
            <person name="Haag K.L."/>
            <person name="Beidas S."/>
            <person name="Ebert D."/>
            <person name="Keeling P.J."/>
        </authorList>
    </citation>
    <scope>NUCLEOTIDE SEQUENCE [LARGE SCALE GENOMIC DNA]</scope>
    <source>
        <strain evidence="2 3">OC4</strain>
    </source>
</reference>
<dbReference type="AlphaFoldDB" id="A0A0B2UNC9"/>
<keyword evidence="1" id="KW-0812">Transmembrane</keyword>
<comment type="caution">
    <text evidence="2">The sequence shown here is derived from an EMBL/GenBank/DDBJ whole genome shotgun (WGS) entry which is preliminary data.</text>
</comment>
<dbReference type="RefSeq" id="XP_014564624.1">
    <property type="nucleotide sequence ID" value="XM_014709138.1"/>
</dbReference>
<keyword evidence="1" id="KW-0472">Membrane</keyword>
<keyword evidence="1" id="KW-1133">Transmembrane helix</keyword>
<evidence type="ECO:0000313" key="2">
    <source>
        <dbReference type="EMBL" id="KHN70582.1"/>
    </source>
</evidence>
<gene>
    <name evidence="2" type="ORF">M896_012380</name>
</gene>
<dbReference type="HOGENOM" id="CLU_663972_0_0_1"/>
<dbReference type="EMBL" id="JOKQ01000001">
    <property type="protein sequence ID" value="KHN70582.1"/>
    <property type="molecule type" value="Genomic_DNA"/>
</dbReference>
<feature type="transmembrane region" description="Helical" evidence="1">
    <location>
        <begin position="327"/>
        <end position="345"/>
    </location>
</feature>
<dbReference type="GeneID" id="26261081"/>
<feature type="transmembrane region" description="Helical" evidence="1">
    <location>
        <begin position="351"/>
        <end position="369"/>
    </location>
</feature>
<feature type="transmembrane region" description="Helical" evidence="1">
    <location>
        <begin position="42"/>
        <end position="64"/>
    </location>
</feature>
<feature type="transmembrane region" description="Helical" evidence="1">
    <location>
        <begin position="381"/>
        <end position="400"/>
    </location>
</feature>
<name>A0A0B2UNC9_9MICR</name>
<sequence length="413" mass="45865">MEGVLCQSGKVFSDAYRIMGASPLVPVFLSLTYLTRNISSEYYAYSVIASGILLGLSIYVVGYVKEKRNEEQVSTLGDMSRGVSKMLSDAAEAIVVLSKYIVLLITVDVFINTLFVRFPFMEEIRSSISIYRVLFGLGLALVSLMIYVMSTFFRKTFLAVSAAAMLVMAIMLGVCYLLGVNSAFHRQDSAKDDSLSSFFWITAIALYTMEFVSGGVKVVNESRHRELNKYVAIASASMVSAILLIFVYAAEWMRSTNNSLDILKLVFLKSSKLNNYLKEHTIDKYCITSSIMCICIPVACVAIFAIQFDVFIRSFKKLVNAENDNKILLLSLAVLGMIFIQVLFNEVFGTFHFYLALVVVGITPLLAYHPYICYIVTSKKITLFTAVSVLAIIFICGVLVGTTKTLIDMAQIS</sequence>
<dbReference type="InParanoid" id="A0A0B2UNC9"/>
<protein>
    <submittedName>
        <fullName evidence="2">Uncharacterized protein</fullName>
    </submittedName>
</protein>
<feature type="transmembrane region" description="Helical" evidence="1">
    <location>
        <begin position="231"/>
        <end position="250"/>
    </location>
</feature>
<dbReference type="OrthoDB" id="2190084at2759"/>
<accession>A0A0B2UNC9</accession>
<keyword evidence="3" id="KW-1185">Reference proteome</keyword>
<dbReference type="VEuPathDB" id="MicrosporidiaDB:M896_012380"/>
<feature type="transmembrane region" description="Helical" evidence="1">
    <location>
        <begin position="199"/>
        <end position="219"/>
    </location>
</feature>
<organism evidence="2 3">
    <name type="scientific">Ordospora colligata OC4</name>
    <dbReference type="NCBI Taxonomy" id="1354746"/>
    <lineage>
        <taxon>Eukaryota</taxon>
        <taxon>Fungi</taxon>
        <taxon>Fungi incertae sedis</taxon>
        <taxon>Microsporidia</taxon>
        <taxon>Ordosporidae</taxon>
        <taxon>Ordospora</taxon>
    </lineage>
</organism>